<organism evidence="16 17">
    <name type="scientific">Sarcophilus harrisii</name>
    <name type="common">Tasmanian devil</name>
    <name type="synonym">Sarcophilus laniarius</name>
    <dbReference type="NCBI Taxonomy" id="9305"/>
    <lineage>
        <taxon>Eukaryota</taxon>
        <taxon>Metazoa</taxon>
        <taxon>Chordata</taxon>
        <taxon>Craniata</taxon>
        <taxon>Vertebrata</taxon>
        <taxon>Euteleostomi</taxon>
        <taxon>Mammalia</taxon>
        <taxon>Metatheria</taxon>
        <taxon>Dasyuromorphia</taxon>
        <taxon>Dasyuridae</taxon>
        <taxon>Sarcophilus</taxon>
    </lineage>
</organism>
<evidence type="ECO:0000256" key="3">
    <source>
        <dbReference type="ARBA" id="ARBA00022475"/>
    </source>
</evidence>
<dbReference type="Ensembl" id="ENSSHAT00000039663.1">
    <property type="protein sequence ID" value="ENSSHAP00000029823.1"/>
    <property type="gene ID" value="ENSSHAG00000003025.2"/>
</dbReference>
<feature type="disulfide bond" evidence="12">
    <location>
        <begin position="77"/>
        <end position="141"/>
    </location>
</feature>
<dbReference type="Pfam" id="PF00530">
    <property type="entry name" value="SRCR"/>
    <property type="match status" value="9"/>
</dbReference>
<name>A0A7N4P0M2_SARHA</name>
<feature type="disulfide bond" evidence="12">
    <location>
        <begin position="1011"/>
        <end position="1021"/>
    </location>
</feature>
<feature type="disulfide bond" evidence="12">
    <location>
        <begin position="409"/>
        <end position="470"/>
    </location>
</feature>
<feature type="disulfide bond" evidence="12">
    <location>
        <begin position="619"/>
        <end position="680"/>
    </location>
</feature>
<comment type="caution">
    <text evidence="12">Lacks conserved residue(s) required for the propagation of feature annotation.</text>
</comment>
<evidence type="ECO:0000313" key="16">
    <source>
        <dbReference type="Ensembl" id="ENSSHAP00000029823.1"/>
    </source>
</evidence>
<feature type="domain" description="SRCR" evidence="15">
    <location>
        <begin position="159"/>
        <end position="257"/>
    </location>
</feature>
<keyword evidence="3" id="KW-1003">Cell membrane</keyword>
<dbReference type="FunFam" id="3.10.250.10:FF:000013">
    <property type="entry name" value="CD163 molecule like 1"/>
    <property type="match status" value="1"/>
</dbReference>
<feature type="disulfide bond" evidence="12">
    <location>
        <begin position="514"/>
        <end position="575"/>
    </location>
</feature>
<evidence type="ECO:0000256" key="10">
    <source>
        <dbReference type="ARBA" id="ARBA00023157"/>
    </source>
</evidence>
<evidence type="ECO:0000259" key="15">
    <source>
        <dbReference type="PROSITE" id="PS50287"/>
    </source>
</evidence>
<feature type="domain" description="SRCR" evidence="15">
    <location>
        <begin position="581"/>
        <end position="681"/>
    </location>
</feature>
<feature type="domain" description="SRCR" evidence="15">
    <location>
        <begin position="838"/>
        <end position="940"/>
    </location>
</feature>
<evidence type="ECO:0000256" key="8">
    <source>
        <dbReference type="ARBA" id="ARBA00022989"/>
    </source>
</evidence>
<dbReference type="FunFam" id="3.10.250.10:FF:000012">
    <property type="entry name" value="CD163 molecule like 1"/>
    <property type="match status" value="1"/>
</dbReference>
<dbReference type="PROSITE" id="PS00420">
    <property type="entry name" value="SRCR_1"/>
    <property type="match status" value="5"/>
</dbReference>
<feature type="domain" description="SRCR" evidence="15">
    <location>
        <begin position="52"/>
        <end position="152"/>
    </location>
</feature>
<proteinExistence type="predicted"/>
<keyword evidence="11" id="KW-0325">Glycoprotein</keyword>
<dbReference type="PROSITE" id="PS50287">
    <property type="entry name" value="SRCR_2"/>
    <property type="match status" value="9"/>
</dbReference>
<evidence type="ECO:0000256" key="11">
    <source>
        <dbReference type="ARBA" id="ARBA00023180"/>
    </source>
</evidence>
<dbReference type="PANTHER" id="PTHR19331:SF465">
    <property type="entry name" value="EGG PEPTIDE SPERACT RECEPTOR"/>
    <property type="match status" value="1"/>
</dbReference>
<dbReference type="Proteomes" id="UP000007648">
    <property type="component" value="Unassembled WGS sequence"/>
</dbReference>
<dbReference type="SUPFAM" id="SSF56487">
    <property type="entry name" value="SRCR-like"/>
    <property type="match status" value="9"/>
</dbReference>
<feature type="disulfide bond" evidence="12">
    <location>
        <begin position="440"/>
        <end position="450"/>
    </location>
</feature>
<feature type="transmembrane region" description="Helical" evidence="14">
    <location>
        <begin position="1061"/>
        <end position="1081"/>
    </location>
</feature>
<feature type="disulfide bond" evidence="12">
    <location>
        <begin position="501"/>
        <end position="565"/>
    </location>
</feature>
<dbReference type="PANTHER" id="PTHR19331">
    <property type="entry name" value="SCAVENGER RECEPTOR DOMAIN-CONTAINING"/>
    <property type="match status" value="1"/>
</dbReference>
<evidence type="ECO:0000256" key="2">
    <source>
        <dbReference type="ARBA" id="ARBA00004613"/>
    </source>
</evidence>
<dbReference type="RefSeq" id="XP_031794732.1">
    <property type="nucleotide sequence ID" value="XM_031938872.1"/>
</dbReference>
<sequence>MNRNRWTPPADSPHKQFRSYWPQLTPWIYGLPILFLTDYFITSGVGESNLELRLANGSSRCAGIVEVKFQGQWGLVCNDGWGKNEISVVCKQLGCPSTFIIPGWKNMTVAPAPFWMAGVFCDGSESTLWDCRHNGWREHDCSQSQDAQVTCTSEEELELRLADGSNRCEGRVEIKIKEQWGTVCDDSWGKTEASIVCRQLGCGSVLHFLGDAKNGSGPIWFDDVSCNGNESALWNCRHNGWGEHNCHHDEDVSVLCSKGAELALRLGSGMNTCSGRVEVRVNNQWGTVCDDNWNKNAGAVVCRQAGCPSAFSVLIKVNASDDIENIWFDDVSCNGNESALWDCKHRGWKKHDCEHSEDAGVLCSDSSALELRLLGGSSQCSGVVEVTVGEEVGVVCRRSWSLDEATMVCRQLGCGTAVSIALEYNFEDMPEHTWITGIKCSGKEESFWDCGNWEWGKLSCQEDEKAAVICSEHMQPRLSGGDFPCSGRVEVKYQGSWVSVCSPDFPLQTANVLCRELQCGTLVSILDGAHFGEGDGQVLPEELQCEGSENHITLCPTSSVHGRECSFNRTIGIICSRYRDFQLVDGNSRCEGRVEMQVQGVWGALCGSHWDLTNANVLCKQLDCGVAVSIPTGAHFGKARGPVWGHRFHCSGTELHLDSCPMTALGAPICSSTNIASVNCSGNQWDAQFQCQSAHPQSPLCSELRNINLANGGDRCAGRVEVYHAGSWGTICDDSWDLNDAHVVCRQLGCGVALNATVSAHFGAGTGPIWLDDMNCFGNESSVWQCPSKDWGQHECRHKEDAGVLCSVDDFRMFKPQLTTAVMEQLYRKGVTREVMSLRLLSETNTPACAGRLEVFYNGTWGSVGRHNMTAVTVEVICRHLGCGDSGILDPAPTNKASSRTMWVKGVQCPKGPTSLWQCPSDPWKKTPSSAREEAWITCIGKLRLQGGDKCSGRVEVWHEGSWGTVCDDSWDLADAEVVCRQLGCGSALGASVEAAFGRGTGRIWLNNIHCKGNESSLWDCVADPWGQADCGHKEDAGVRCSGVPMTTEPQEFSGHKTLKLFWILGVILIVLFLLALFLWAKARRWTHQVRGNILQNAVYKKMDVHQKEHEDPHLFSHPEAPNGISGIPRSDSEVAAEVSEPEPLSISWINKRDAMAIPEERSRNRNSTSQHLQFLERDTTF</sequence>
<dbReference type="Gene3D" id="3.10.250.10">
    <property type="entry name" value="SRCR-like domain"/>
    <property type="match status" value="9"/>
</dbReference>
<dbReference type="SMART" id="SM00202">
    <property type="entry name" value="SR"/>
    <property type="match status" value="9"/>
</dbReference>
<feature type="disulfide bond" evidence="12">
    <location>
        <begin position="909"/>
        <end position="919"/>
    </location>
</feature>
<dbReference type="FunFam" id="3.10.250.10:FF:000004">
    <property type="entry name" value="Scavenger receptor cysteine-rich type 1 protein M130"/>
    <property type="match status" value="2"/>
</dbReference>
<feature type="domain" description="SRCR" evidence="15">
    <location>
        <begin position="264"/>
        <end position="364"/>
    </location>
</feature>
<accession>A0A7N4P0M2</accession>
<dbReference type="GO" id="GO:0005886">
    <property type="term" value="C:plasma membrane"/>
    <property type="evidence" value="ECO:0007669"/>
    <property type="project" value="UniProtKB-SubCell"/>
</dbReference>
<reference evidence="16 17" key="1">
    <citation type="journal article" date="2011" name="Proc. Natl. Acad. Sci. U.S.A.">
        <title>Genetic diversity and population structure of the endangered marsupial Sarcophilus harrisii (Tasmanian devil).</title>
        <authorList>
            <person name="Miller W."/>
            <person name="Hayes V.M."/>
            <person name="Ratan A."/>
            <person name="Petersen D.C."/>
            <person name="Wittekindt N.E."/>
            <person name="Miller J."/>
            <person name="Walenz B."/>
            <person name="Knight J."/>
            <person name="Qi J."/>
            <person name="Zhao F."/>
            <person name="Wang Q."/>
            <person name="Bedoya-Reina O.C."/>
            <person name="Katiyar N."/>
            <person name="Tomsho L.P."/>
            <person name="Kasson L.M."/>
            <person name="Hardie R.A."/>
            <person name="Woodbridge P."/>
            <person name="Tindall E.A."/>
            <person name="Bertelsen M.F."/>
            <person name="Dixon D."/>
            <person name="Pyecroft S."/>
            <person name="Helgen K.M."/>
            <person name="Lesk A.M."/>
            <person name="Pringle T.H."/>
            <person name="Patterson N."/>
            <person name="Zhang Y."/>
            <person name="Kreiss A."/>
            <person name="Woods G.M."/>
            <person name="Jones M.E."/>
            <person name="Schuster S.C."/>
        </authorList>
    </citation>
    <scope>NUCLEOTIDE SEQUENCE [LARGE SCALE GENOMIC DNA]</scope>
</reference>
<dbReference type="InterPro" id="IPR001190">
    <property type="entry name" value="SRCR"/>
</dbReference>
<evidence type="ECO:0000256" key="9">
    <source>
        <dbReference type="ARBA" id="ARBA00023136"/>
    </source>
</evidence>
<dbReference type="FunCoup" id="A0A7N4P0M2">
    <property type="interactions" value="23"/>
</dbReference>
<dbReference type="FunFam" id="3.10.250.10:FF:000016">
    <property type="entry name" value="Scavenger receptor cysteine-rich protein type 12"/>
    <property type="match status" value="1"/>
</dbReference>
<dbReference type="GO" id="GO:0005737">
    <property type="term" value="C:cytoplasm"/>
    <property type="evidence" value="ECO:0007669"/>
    <property type="project" value="UniProtKB-ARBA"/>
</dbReference>
<feature type="disulfide bond" evidence="12">
    <location>
        <begin position="650"/>
        <end position="660"/>
    </location>
</feature>
<keyword evidence="4" id="KW-0964">Secreted</keyword>
<dbReference type="GO" id="GO:0005576">
    <property type="term" value="C:extracellular region"/>
    <property type="evidence" value="ECO:0007669"/>
    <property type="project" value="UniProtKB-SubCell"/>
</dbReference>
<evidence type="ECO:0000256" key="6">
    <source>
        <dbReference type="ARBA" id="ARBA00022729"/>
    </source>
</evidence>
<evidence type="ECO:0000256" key="12">
    <source>
        <dbReference type="PROSITE-ProRule" id="PRU00196"/>
    </source>
</evidence>
<feature type="disulfide bond" evidence="12">
    <location>
        <begin position="745"/>
        <end position="806"/>
    </location>
</feature>
<keyword evidence="5 14" id="KW-0812">Transmembrane</keyword>
<evidence type="ECO:0000256" key="4">
    <source>
        <dbReference type="ARBA" id="ARBA00022525"/>
    </source>
</evidence>
<evidence type="ECO:0000256" key="14">
    <source>
        <dbReference type="SAM" id="Phobius"/>
    </source>
</evidence>
<reference evidence="16" key="3">
    <citation type="submission" date="2025-09" db="UniProtKB">
        <authorList>
            <consortium name="Ensembl"/>
        </authorList>
    </citation>
    <scope>IDENTIFICATION</scope>
</reference>
<feature type="disulfide bond" evidence="12">
    <location>
        <begin position="776"/>
        <end position="786"/>
    </location>
</feature>
<protein>
    <submittedName>
        <fullName evidence="16">CD163 molecule</fullName>
    </submittedName>
</protein>
<feature type="disulfide bond" evidence="12">
    <location>
        <begin position="967"/>
        <end position="1031"/>
    </location>
</feature>
<feature type="domain" description="SRCR" evidence="15">
    <location>
        <begin position="943"/>
        <end position="1042"/>
    </location>
</feature>
<keyword evidence="7" id="KW-0677">Repeat</keyword>
<evidence type="ECO:0000256" key="5">
    <source>
        <dbReference type="ARBA" id="ARBA00022692"/>
    </source>
</evidence>
<feature type="disulfide bond" evidence="12">
    <location>
        <begin position="545"/>
        <end position="555"/>
    </location>
</feature>
<keyword evidence="17" id="KW-1185">Reference proteome</keyword>
<feature type="region of interest" description="Disordered" evidence="13">
    <location>
        <begin position="1160"/>
        <end position="1182"/>
    </location>
</feature>
<dbReference type="InterPro" id="IPR036772">
    <property type="entry name" value="SRCR-like_dom_sf"/>
</dbReference>
<dbReference type="GeneID" id="100922148"/>
<reference evidence="16" key="2">
    <citation type="submission" date="2025-08" db="UniProtKB">
        <authorList>
            <consortium name="Ensembl"/>
        </authorList>
    </citation>
    <scope>IDENTIFICATION</scope>
</reference>
<feature type="disulfide bond" evidence="12">
    <location>
        <begin position="121"/>
        <end position="131"/>
    </location>
</feature>
<keyword evidence="6" id="KW-0732">Signal</keyword>
<evidence type="ECO:0000256" key="7">
    <source>
        <dbReference type="ARBA" id="ARBA00022737"/>
    </source>
</evidence>
<feature type="disulfide bond" evidence="12">
    <location>
        <begin position="980"/>
        <end position="1041"/>
    </location>
</feature>
<evidence type="ECO:0000256" key="1">
    <source>
        <dbReference type="ARBA" id="ARBA00004251"/>
    </source>
</evidence>
<feature type="disulfide bond" evidence="12">
    <location>
        <begin position="289"/>
        <end position="353"/>
    </location>
</feature>
<feature type="disulfide bond" evidence="12">
    <location>
        <begin position="90"/>
        <end position="151"/>
    </location>
</feature>
<gene>
    <name evidence="16" type="primary">CD163</name>
</gene>
<evidence type="ECO:0000313" key="17">
    <source>
        <dbReference type="Proteomes" id="UP000007648"/>
    </source>
</evidence>
<dbReference type="FunFam" id="3.10.250.10:FF:000009">
    <property type="entry name" value="WC1"/>
    <property type="match status" value="2"/>
</dbReference>
<feature type="disulfide bond" evidence="12">
    <location>
        <begin position="396"/>
        <end position="460"/>
    </location>
</feature>
<dbReference type="PRINTS" id="PR00258">
    <property type="entry name" value="SPERACTRCPTR"/>
</dbReference>
<comment type="subcellular location">
    <subcellularLocation>
        <location evidence="1">Cell membrane</location>
        <topology evidence="1">Single-pass type I membrane protein</topology>
    </subcellularLocation>
    <subcellularLocation>
        <location evidence="2">Secreted</location>
    </subcellularLocation>
</comment>
<feature type="disulfide bond" evidence="12">
    <location>
        <begin position="333"/>
        <end position="343"/>
    </location>
</feature>
<feature type="disulfide bond" evidence="12">
    <location>
        <begin position="302"/>
        <end position="363"/>
    </location>
</feature>
<feature type="disulfide bond" evidence="12">
    <location>
        <begin position="878"/>
        <end position="939"/>
    </location>
</feature>
<feature type="domain" description="SRCR" evidence="15">
    <location>
        <begin position="476"/>
        <end position="576"/>
    </location>
</feature>
<keyword evidence="9 14" id="KW-0472">Membrane</keyword>
<feature type="disulfide bond" evidence="12">
    <location>
        <begin position="606"/>
        <end position="670"/>
    </location>
</feature>
<dbReference type="InParanoid" id="A0A7N4P0M2"/>
<dbReference type="CTD" id="9332"/>
<feature type="domain" description="SRCR" evidence="15">
    <location>
        <begin position="371"/>
        <end position="471"/>
    </location>
</feature>
<feature type="disulfide bond" evidence="12">
    <location>
        <begin position="226"/>
        <end position="236"/>
    </location>
</feature>
<keyword evidence="10 12" id="KW-1015">Disulfide bond</keyword>
<dbReference type="GeneTree" id="ENSGT00940000157963"/>
<dbReference type="FunFam" id="3.10.250.10:FF:000002">
    <property type="entry name" value="Scavenger receptor cysteine-rich type 1 protein M130"/>
    <property type="match status" value="2"/>
</dbReference>
<dbReference type="AlphaFoldDB" id="A0A7N4P0M2"/>
<feature type="domain" description="SRCR" evidence="15">
    <location>
        <begin position="707"/>
        <end position="807"/>
    </location>
</feature>
<feature type="region of interest" description="Disordered" evidence="13">
    <location>
        <begin position="1114"/>
        <end position="1135"/>
    </location>
</feature>
<evidence type="ECO:0000256" key="13">
    <source>
        <dbReference type="SAM" id="MobiDB-lite"/>
    </source>
</evidence>
<feature type="disulfide bond" evidence="12">
    <location>
        <begin position="732"/>
        <end position="796"/>
    </location>
</feature>
<keyword evidence="8 14" id="KW-1133">Transmembrane helix</keyword>